<evidence type="ECO:0000259" key="14">
    <source>
        <dbReference type="SMART" id="SM00918"/>
    </source>
</evidence>
<evidence type="ECO:0000256" key="2">
    <source>
        <dbReference type="ARBA" id="ARBA00008685"/>
    </source>
</evidence>
<sequence length="769" mass="86890">MTICSGPLGQLNIIWWPVPVITLTGPKGQLSMFFTPYAAHYTLTAFLTFLVFEIKFLSDIFNFEIKFHQFVGININILSTSHSPAVLQKENVSSTQYNHHYDDDHHHHHRYETRGLHRFRRQATSSVEAAAAGDAGSNSNSLSTVDVASLGRLLTTFVNRVMPSCVLAIIYDQSFADSPVLNEVMNLPNTKQLVYVRPSNSSSDLSVVLWASRECRGYIMLLENLEPLVQFGKVLPDQWDYQGKYVIVSPSVSQLDEFCVTDKGRKTEQIAGIVKAKSDGVWSIYMNILYWRTGMMRNNVWRRNNFTQPLDPYPDKISNLRGATLTAITFEWEPSVLYLKDKQGNIIKHYGIDIEVMNAISKTLNFKLDFQEPPPGELWGSNLDDGSWNGMVGKLASNEGDMGAANLFLTLKRNGVVDYSQPYDAEVSCFMARTMPPEPKWKALMLPFAMETWGVLFIFGIFMGALLCFLANASNQCGGEDPGILSLEACMLYSVSVHMRESHHVVPIRVTTQLFILFFWFYAVILTTAYCSNLTAFLTIESKPDGIETVQQLHAAGLEVSSLGPFFKGALSSAVDPYLKELADRFVPYDSLGVVFPRVLAGDSFYLHNRQFLEYIITTEFTNGGSTSMRIMKECFAPYNIAMALQRNSPLKRKFDKVILWMIESGLVRRWFLESLRADKQVKQQEKKENSDGKSEDAEDDGGLVSLGLDHMQGAFFLLVIMLVMSILVFFLELCFFRIRFGSYARRPSGDVKKRVINISDFDGYTYNP</sequence>
<keyword evidence="11" id="KW-1071">Ligand-gated ion channel</keyword>
<comment type="similarity">
    <text evidence="2">Belongs to the glutamate-gated ion channel (TC 1.A.10.1) family.</text>
</comment>
<dbReference type="AlphaFoldDB" id="A0AAV2PZK5"/>
<proteinExistence type="inferred from homology"/>
<evidence type="ECO:0000256" key="4">
    <source>
        <dbReference type="ARBA" id="ARBA00022475"/>
    </source>
</evidence>
<keyword evidence="10" id="KW-0325">Glycoprotein</keyword>
<dbReference type="Pfam" id="PF00060">
    <property type="entry name" value="Lig_chan"/>
    <property type="match status" value="1"/>
</dbReference>
<keyword evidence="6 13" id="KW-1133">Transmembrane helix</keyword>
<accession>A0AAV2PZK5</accession>
<organism evidence="15 16">
    <name type="scientific">Meganyctiphanes norvegica</name>
    <name type="common">Northern krill</name>
    <name type="synonym">Thysanopoda norvegica</name>
    <dbReference type="NCBI Taxonomy" id="48144"/>
    <lineage>
        <taxon>Eukaryota</taxon>
        <taxon>Metazoa</taxon>
        <taxon>Ecdysozoa</taxon>
        <taxon>Arthropoda</taxon>
        <taxon>Crustacea</taxon>
        <taxon>Multicrustacea</taxon>
        <taxon>Malacostraca</taxon>
        <taxon>Eumalacostraca</taxon>
        <taxon>Eucarida</taxon>
        <taxon>Euphausiacea</taxon>
        <taxon>Euphausiidae</taxon>
        <taxon>Meganyctiphanes</taxon>
    </lineage>
</organism>
<evidence type="ECO:0000256" key="12">
    <source>
        <dbReference type="ARBA" id="ARBA00023303"/>
    </source>
</evidence>
<comment type="subcellular location">
    <subcellularLocation>
        <location evidence="1">Cell membrane</location>
        <topology evidence="1">Multi-pass membrane protein</topology>
    </subcellularLocation>
</comment>
<dbReference type="EMBL" id="CAXKWB010002163">
    <property type="protein sequence ID" value="CAL4066314.1"/>
    <property type="molecule type" value="Genomic_DNA"/>
</dbReference>
<dbReference type="SUPFAM" id="SSF53850">
    <property type="entry name" value="Periplasmic binding protein-like II"/>
    <property type="match status" value="1"/>
</dbReference>
<feature type="transmembrane region" description="Helical" evidence="13">
    <location>
        <begin position="452"/>
        <end position="473"/>
    </location>
</feature>
<evidence type="ECO:0000256" key="5">
    <source>
        <dbReference type="ARBA" id="ARBA00022692"/>
    </source>
</evidence>
<dbReference type="GO" id="GO:0015276">
    <property type="term" value="F:ligand-gated monoatomic ion channel activity"/>
    <property type="evidence" value="ECO:0007669"/>
    <property type="project" value="InterPro"/>
</dbReference>
<dbReference type="Gene3D" id="1.10.287.70">
    <property type="match status" value="1"/>
</dbReference>
<evidence type="ECO:0000256" key="10">
    <source>
        <dbReference type="ARBA" id="ARBA00023180"/>
    </source>
</evidence>
<dbReference type="SMART" id="SM00918">
    <property type="entry name" value="Lig_chan-Glu_bd"/>
    <property type="match status" value="1"/>
</dbReference>
<feature type="transmembrane region" description="Helical" evidence="13">
    <location>
        <begin position="514"/>
        <end position="538"/>
    </location>
</feature>
<feature type="non-terminal residue" evidence="15">
    <location>
        <position position="769"/>
    </location>
</feature>
<keyword evidence="5 13" id="KW-0812">Transmembrane</keyword>
<keyword evidence="3" id="KW-0813">Transport</keyword>
<evidence type="ECO:0000256" key="3">
    <source>
        <dbReference type="ARBA" id="ARBA00022448"/>
    </source>
</evidence>
<dbReference type="InterPro" id="IPR001320">
    <property type="entry name" value="Iontro_rcpt_C"/>
</dbReference>
<keyword evidence="9" id="KW-0675">Receptor</keyword>
<evidence type="ECO:0000256" key="7">
    <source>
        <dbReference type="ARBA" id="ARBA00023065"/>
    </source>
</evidence>
<keyword evidence="8 13" id="KW-0472">Membrane</keyword>
<evidence type="ECO:0000313" key="15">
    <source>
        <dbReference type="EMBL" id="CAL4066314.1"/>
    </source>
</evidence>
<comment type="caution">
    <text evidence="15">The sequence shown here is derived from an EMBL/GenBank/DDBJ whole genome shotgun (WGS) entry which is preliminary data.</text>
</comment>
<evidence type="ECO:0000256" key="8">
    <source>
        <dbReference type="ARBA" id="ARBA00023136"/>
    </source>
</evidence>
<keyword evidence="7" id="KW-0406">Ion transport</keyword>
<feature type="transmembrane region" description="Helical" evidence="13">
    <location>
        <begin position="715"/>
        <end position="737"/>
    </location>
</feature>
<keyword evidence="4" id="KW-1003">Cell membrane</keyword>
<feature type="domain" description="Ionotropic glutamate receptor L-glutamate and glycine-binding" evidence="14">
    <location>
        <begin position="334"/>
        <end position="397"/>
    </location>
</feature>
<evidence type="ECO:0000256" key="1">
    <source>
        <dbReference type="ARBA" id="ARBA00004651"/>
    </source>
</evidence>
<evidence type="ECO:0000256" key="13">
    <source>
        <dbReference type="SAM" id="Phobius"/>
    </source>
</evidence>
<dbReference type="GO" id="GO:0050906">
    <property type="term" value="P:detection of stimulus involved in sensory perception"/>
    <property type="evidence" value="ECO:0007669"/>
    <property type="project" value="UniProtKB-ARBA"/>
</dbReference>
<name>A0AAV2PZK5_MEGNR</name>
<evidence type="ECO:0000256" key="9">
    <source>
        <dbReference type="ARBA" id="ARBA00023170"/>
    </source>
</evidence>
<dbReference type="InterPro" id="IPR052192">
    <property type="entry name" value="Insect_Ionotropic_Sensory_Rcpt"/>
</dbReference>
<protein>
    <recommendedName>
        <fullName evidence="14">Ionotropic glutamate receptor L-glutamate and glycine-binding domain-containing protein</fullName>
    </recommendedName>
</protein>
<keyword evidence="12" id="KW-0407">Ion channel</keyword>
<dbReference type="PANTHER" id="PTHR42643">
    <property type="entry name" value="IONOTROPIC RECEPTOR 20A-RELATED"/>
    <property type="match status" value="1"/>
</dbReference>
<dbReference type="InterPro" id="IPR019594">
    <property type="entry name" value="Glu/Gly-bd"/>
</dbReference>
<evidence type="ECO:0000256" key="11">
    <source>
        <dbReference type="ARBA" id="ARBA00023286"/>
    </source>
</evidence>
<dbReference type="Gene3D" id="3.40.190.10">
    <property type="entry name" value="Periplasmic binding protein-like II"/>
    <property type="match status" value="1"/>
</dbReference>
<gene>
    <name evidence="15" type="ORF">MNOR_LOCUS5561</name>
</gene>
<dbReference type="GO" id="GO:0005886">
    <property type="term" value="C:plasma membrane"/>
    <property type="evidence" value="ECO:0007669"/>
    <property type="project" value="UniProtKB-SubCell"/>
</dbReference>
<evidence type="ECO:0000313" key="16">
    <source>
        <dbReference type="Proteomes" id="UP001497623"/>
    </source>
</evidence>
<keyword evidence="16" id="KW-1185">Reference proteome</keyword>
<dbReference type="Proteomes" id="UP001497623">
    <property type="component" value="Unassembled WGS sequence"/>
</dbReference>
<dbReference type="Pfam" id="PF10613">
    <property type="entry name" value="Lig_chan-Glu_bd"/>
    <property type="match status" value="1"/>
</dbReference>
<dbReference type="PANTHER" id="PTHR42643:SF24">
    <property type="entry name" value="IONOTROPIC RECEPTOR 60A"/>
    <property type="match status" value="1"/>
</dbReference>
<evidence type="ECO:0000256" key="6">
    <source>
        <dbReference type="ARBA" id="ARBA00022989"/>
    </source>
</evidence>
<reference evidence="15 16" key="1">
    <citation type="submission" date="2024-05" db="EMBL/GenBank/DDBJ databases">
        <authorList>
            <person name="Wallberg A."/>
        </authorList>
    </citation>
    <scope>NUCLEOTIDE SEQUENCE [LARGE SCALE GENOMIC DNA]</scope>
</reference>